<proteinExistence type="predicted"/>
<organism evidence="1 2">
    <name type="scientific">Paenibacillus amylolyticus</name>
    <dbReference type="NCBI Taxonomy" id="1451"/>
    <lineage>
        <taxon>Bacteria</taxon>
        <taxon>Bacillati</taxon>
        <taxon>Bacillota</taxon>
        <taxon>Bacilli</taxon>
        <taxon>Bacillales</taxon>
        <taxon>Paenibacillaceae</taxon>
        <taxon>Paenibacillus</taxon>
    </lineage>
</organism>
<dbReference type="AlphaFoldDB" id="A0AAP5GXR6"/>
<reference evidence="1" key="1">
    <citation type="submission" date="2023-07" db="EMBL/GenBank/DDBJ databases">
        <title>Sorghum-associated microbial communities from plants grown in Nebraska, USA.</title>
        <authorList>
            <person name="Schachtman D."/>
        </authorList>
    </citation>
    <scope>NUCLEOTIDE SEQUENCE</scope>
    <source>
        <strain evidence="1">BE80</strain>
    </source>
</reference>
<accession>A0AAP5GXR6</accession>
<name>A0AAP5GXR6_PAEAM</name>
<evidence type="ECO:0000313" key="2">
    <source>
        <dbReference type="Proteomes" id="UP001254832"/>
    </source>
</evidence>
<dbReference type="Proteomes" id="UP001254832">
    <property type="component" value="Unassembled WGS sequence"/>
</dbReference>
<comment type="caution">
    <text evidence="1">The sequence shown here is derived from an EMBL/GenBank/DDBJ whole genome shotgun (WGS) entry which is preliminary data.</text>
</comment>
<dbReference type="PROSITE" id="PS51257">
    <property type="entry name" value="PROKAR_LIPOPROTEIN"/>
    <property type="match status" value="1"/>
</dbReference>
<dbReference type="EMBL" id="JAVDTR010000002">
    <property type="protein sequence ID" value="MDR6722544.1"/>
    <property type="molecule type" value="Genomic_DNA"/>
</dbReference>
<dbReference type="RefSeq" id="WP_310136938.1">
    <property type="nucleotide sequence ID" value="NZ_JAVDTR010000002.1"/>
</dbReference>
<gene>
    <name evidence="1" type="ORF">J2W91_000992</name>
</gene>
<sequence>MRKWLMLLIFVCLVGLITACNRAGYEITGYTASSINAQFPVPTNAKQINLTTNSGNPNIKVAVTYELKNIGGELGLYPPSDYFQKLAEEGWIEIENERLGHVHFLQKEDSIIALEIREDTFQIHEMKPDFKFKQK</sequence>
<evidence type="ECO:0000313" key="1">
    <source>
        <dbReference type="EMBL" id="MDR6722544.1"/>
    </source>
</evidence>
<protein>
    <submittedName>
        <fullName evidence="1">Uncharacterized protein</fullName>
    </submittedName>
</protein>